<comment type="caution">
    <text evidence="3">The sequence shown here is derived from an EMBL/GenBank/DDBJ whole genome shotgun (WGS) entry which is preliminary data.</text>
</comment>
<evidence type="ECO:0000313" key="3">
    <source>
        <dbReference type="EMBL" id="HJC49212.1"/>
    </source>
</evidence>
<dbReference type="PROSITE" id="PS51257">
    <property type="entry name" value="PROKAR_LIPOPROTEIN"/>
    <property type="match status" value="1"/>
</dbReference>
<evidence type="ECO:0000256" key="2">
    <source>
        <dbReference type="ARBA" id="ARBA00023235"/>
    </source>
</evidence>
<keyword evidence="1" id="KW-0479">Metal-binding</keyword>
<dbReference type="Gene3D" id="3.20.20.70">
    <property type="entry name" value="Aldolase class I"/>
    <property type="match status" value="1"/>
</dbReference>
<reference evidence="3" key="1">
    <citation type="journal article" date="2021" name="PeerJ">
        <title>Extensive microbial diversity within the chicken gut microbiome revealed by metagenomics and culture.</title>
        <authorList>
            <person name="Gilroy R."/>
            <person name="Ravi A."/>
            <person name="Getino M."/>
            <person name="Pursley I."/>
            <person name="Horton D.L."/>
            <person name="Alikhan N.F."/>
            <person name="Baker D."/>
            <person name="Gharbi K."/>
            <person name="Hall N."/>
            <person name="Watson M."/>
            <person name="Adriaenssens E.M."/>
            <person name="Foster-Nyarko E."/>
            <person name="Jarju S."/>
            <person name="Secka A."/>
            <person name="Antonio M."/>
            <person name="Oren A."/>
            <person name="Chaudhuri R.R."/>
            <person name="La Ragione R."/>
            <person name="Hildebrand F."/>
            <person name="Pallen M.J."/>
        </authorList>
    </citation>
    <scope>NUCLEOTIDE SEQUENCE</scope>
    <source>
        <strain evidence="3">ChiSjej3B21-8574</strain>
    </source>
</reference>
<dbReference type="GO" id="GO:0046872">
    <property type="term" value="F:metal ion binding"/>
    <property type="evidence" value="ECO:0007669"/>
    <property type="project" value="UniProtKB-KW"/>
</dbReference>
<protein>
    <submittedName>
        <fullName evidence="3">Ribulose-phosphate 3-epimerase</fullName>
    </submittedName>
</protein>
<sequence>MKHVSFTLPSISASVSCMDLMNLQSQTEECEKAGISFFHYDVVDGRFNQCFILGDSLLEALAVSTDLPIEVHLAVYEPETYIERFAKLGADYIAVQYEAMANPPAIFDLIRKYDAEPVLCYKSVTAPGPDFLSLAKETAWILKLTVQPGFSGQQIQTQAIEHIKTMRLLLSEAGLSTPIQADGNVNASTVPLLASAGADIFTGGSSGLFLKNSPLKENVSKLLRIANLNTIGNNY</sequence>
<evidence type="ECO:0000256" key="1">
    <source>
        <dbReference type="ARBA" id="ARBA00022723"/>
    </source>
</evidence>
<proteinExistence type="predicted"/>
<dbReference type="SUPFAM" id="SSF51366">
    <property type="entry name" value="Ribulose-phoshate binding barrel"/>
    <property type="match status" value="1"/>
</dbReference>
<dbReference type="PANTHER" id="PTHR11749">
    <property type="entry name" value="RIBULOSE-5-PHOSPHATE-3-EPIMERASE"/>
    <property type="match status" value="1"/>
</dbReference>
<reference evidence="3" key="2">
    <citation type="submission" date="2021-04" db="EMBL/GenBank/DDBJ databases">
        <authorList>
            <person name="Gilroy R."/>
        </authorList>
    </citation>
    <scope>NUCLEOTIDE SEQUENCE</scope>
    <source>
        <strain evidence="3">ChiSjej3B21-8574</strain>
    </source>
</reference>
<dbReference type="AlphaFoldDB" id="A0A9D2T7C9"/>
<dbReference type="Proteomes" id="UP000823904">
    <property type="component" value="Unassembled WGS sequence"/>
</dbReference>
<evidence type="ECO:0000313" key="4">
    <source>
        <dbReference type="Proteomes" id="UP000823904"/>
    </source>
</evidence>
<gene>
    <name evidence="3" type="ORF">H9754_01305</name>
</gene>
<dbReference type="Pfam" id="PF00834">
    <property type="entry name" value="Ribul_P_3_epim"/>
    <property type="match status" value="1"/>
</dbReference>
<keyword evidence="2" id="KW-0413">Isomerase</keyword>
<dbReference type="InterPro" id="IPR000056">
    <property type="entry name" value="Ribul_P_3_epim-like"/>
</dbReference>
<dbReference type="EMBL" id="DWWD01000007">
    <property type="protein sequence ID" value="HJC49212.1"/>
    <property type="molecule type" value="Genomic_DNA"/>
</dbReference>
<name>A0A9D2T7C9_9FIRM</name>
<dbReference type="InterPro" id="IPR013785">
    <property type="entry name" value="Aldolase_TIM"/>
</dbReference>
<dbReference type="GO" id="GO:0016857">
    <property type="term" value="F:racemase and epimerase activity, acting on carbohydrates and derivatives"/>
    <property type="evidence" value="ECO:0007669"/>
    <property type="project" value="InterPro"/>
</dbReference>
<dbReference type="InterPro" id="IPR011060">
    <property type="entry name" value="RibuloseP-bd_barrel"/>
</dbReference>
<accession>A0A9D2T7C9</accession>
<organism evidence="3 4">
    <name type="scientific">Candidatus Anaerostipes avistercoris</name>
    <dbReference type="NCBI Taxonomy" id="2838462"/>
    <lineage>
        <taxon>Bacteria</taxon>
        <taxon>Bacillati</taxon>
        <taxon>Bacillota</taxon>
        <taxon>Clostridia</taxon>
        <taxon>Lachnospirales</taxon>
        <taxon>Lachnospiraceae</taxon>
        <taxon>Anaerostipes</taxon>
    </lineage>
</organism>
<dbReference type="GO" id="GO:0005975">
    <property type="term" value="P:carbohydrate metabolic process"/>
    <property type="evidence" value="ECO:0007669"/>
    <property type="project" value="InterPro"/>
</dbReference>